<keyword evidence="2" id="KW-0812">Transmembrane</keyword>
<evidence type="ECO:0000259" key="3">
    <source>
        <dbReference type="Pfam" id="PF04083"/>
    </source>
</evidence>
<organism evidence="4 5">
    <name type="scientific">Tetradesmus obliquus</name>
    <name type="common">Green alga</name>
    <name type="synonym">Acutodesmus obliquus</name>
    <dbReference type="NCBI Taxonomy" id="3088"/>
    <lineage>
        <taxon>Eukaryota</taxon>
        <taxon>Viridiplantae</taxon>
        <taxon>Chlorophyta</taxon>
        <taxon>core chlorophytes</taxon>
        <taxon>Chlorophyceae</taxon>
        <taxon>CS clade</taxon>
        <taxon>Sphaeropleales</taxon>
        <taxon>Scenedesmaceae</taxon>
        <taxon>Tetradesmus</taxon>
    </lineage>
</organism>
<dbReference type="PANTHER" id="PTHR11005">
    <property type="entry name" value="LYSOSOMAL ACID LIPASE-RELATED"/>
    <property type="match status" value="1"/>
</dbReference>
<feature type="compositionally biased region" description="Polar residues" evidence="1">
    <location>
        <begin position="462"/>
        <end position="474"/>
    </location>
</feature>
<dbReference type="Gene3D" id="3.40.50.1820">
    <property type="entry name" value="alpha/beta hydrolase"/>
    <property type="match status" value="1"/>
</dbReference>
<dbReference type="Pfam" id="PF04083">
    <property type="entry name" value="Abhydro_lipase"/>
    <property type="match status" value="1"/>
</dbReference>
<feature type="region of interest" description="Disordered" evidence="1">
    <location>
        <begin position="418"/>
        <end position="488"/>
    </location>
</feature>
<protein>
    <recommendedName>
        <fullName evidence="3">Partial AB-hydrolase lipase domain-containing protein</fullName>
    </recommendedName>
</protein>
<sequence length="919" mass="97980">MPPRQQQQQRRGMLGIAAWIHSITIAPLVNFWLWTVLGSIEESTTSLIREALALVQRSINGFSAWTLSVFNRDYKRQLRGRWEETWAAYSWWREQAPPSKQGTLNAVLARRYGESQDESAVLQPMASAPAGLPHSRLSSSGMRHRHPSATGQQHPAAAAAAAAAEEAQEAAAAAQQRAAAASAAASAAVQQAASSVSSAMEQAVEEAAAAAAALARNMRGVFEAQPAGWGVHEAIRGRTGLLEDISLFSQLLVMRTFDAIRWLVSCLTLTPAAATAAARPSAAAAAAGPAAAAAAGRQRWSGLRQAAAAGTASPRASSSGAGRTRFGSGAGGGGRRIAPPSEAAFSSAAGSAGEAADEAGDFVTSGSVLRRILRWRGGKAAAAAAAAGGGAGGGGIVRSPTAAAAAAFRRRSATSIDLTRSPRMWGSDSEPDSDGSNDDDHDNNDDASSSGASSEYGELASEPSTADTEGSSVATADPGSSSSSTLRDVSSAGQVIKMAGYPLEVHEVLTADGYLLRMERLPQHGATDVAFMMHGVLDTSLTWVAGGITGSQAFAAWDRGFDVWLGTSRSNPPHAAADPRLAGSAYWCYTHNEVGMFDMGAQIDHIHATKMRELAALGISSSSMPRSSIHTWHDLEQQPPQPQQQQQRQAVPPHPSRQLSSSSSAALPSEPYNLRVVCHSLGGLVMLIHCIQRVREGRPHHVRRLILLSPAGFHMVIPRMFQPLVYVWRPAMWYFSRVWRQQAFPVHLPTFMARLLAFKLTIDTSKLPAVGDLLQSIARLLLGGDRSAWDRALLMPHYAAAGMPLLSSWQVHHFIQLYTSRRCQLYDHGSAAANVAAYQQPQPPVLSECFHALRGVPVHLVAGQHDGVIPPVNIRCHYEAMQAAGVDVSYREFDYGHMDFTFSAKEELGYYVSSLLSRT</sequence>
<dbReference type="SUPFAM" id="SSF53474">
    <property type="entry name" value="alpha/beta-Hydrolases"/>
    <property type="match status" value="1"/>
</dbReference>
<dbReference type="InterPro" id="IPR029058">
    <property type="entry name" value="AB_hydrolase_fold"/>
</dbReference>
<feature type="compositionally biased region" description="Low complexity" evidence="1">
    <location>
        <begin position="446"/>
        <end position="461"/>
    </location>
</feature>
<evidence type="ECO:0000256" key="1">
    <source>
        <dbReference type="SAM" id="MobiDB-lite"/>
    </source>
</evidence>
<dbReference type="Proteomes" id="UP001244341">
    <property type="component" value="Chromosome 12b"/>
</dbReference>
<keyword evidence="5" id="KW-1185">Reference proteome</keyword>
<gene>
    <name evidence="4" type="ORF">OEZ85_005027</name>
</gene>
<evidence type="ECO:0000313" key="4">
    <source>
        <dbReference type="EMBL" id="WIA20649.1"/>
    </source>
</evidence>
<feature type="region of interest" description="Disordered" evidence="1">
    <location>
        <begin position="636"/>
        <end position="667"/>
    </location>
</feature>
<reference evidence="4 5" key="1">
    <citation type="submission" date="2023-05" db="EMBL/GenBank/DDBJ databases">
        <title>A 100% complete, gapless, phased diploid assembly of the Scenedesmus obliquus UTEX 3031 genome.</title>
        <authorList>
            <person name="Biondi T.C."/>
            <person name="Hanschen E.R."/>
            <person name="Kwon T."/>
            <person name="Eng W."/>
            <person name="Kruse C.P.S."/>
            <person name="Koehler S.I."/>
            <person name="Kunde Y."/>
            <person name="Gleasner C.D."/>
            <person name="You Mak K.T."/>
            <person name="Polle J."/>
            <person name="Hovde B.T."/>
            <person name="Starkenburg S.R."/>
        </authorList>
    </citation>
    <scope>NUCLEOTIDE SEQUENCE [LARGE SCALE GENOMIC DNA]</scope>
    <source>
        <strain evidence="4 5">DOE0152z</strain>
    </source>
</reference>
<name>A0ABY8UGK7_TETOB</name>
<feature type="compositionally biased region" description="Low complexity" evidence="1">
    <location>
        <begin position="306"/>
        <end position="327"/>
    </location>
</feature>
<accession>A0ABY8UGK7</accession>
<feature type="region of interest" description="Disordered" evidence="1">
    <location>
        <begin position="304"/>
        <end position="349"/>
    </location>
</feature>
<feature type="transmembrane region" description="Helical" evidence="2">
    <location>
        <begin position="12"/>
        <end position="34"/>
    </location>
</feature>
<feature type="domain" description="Partial AB-hydrolase lipase" evidence="3">
    <location>
        <begin position="494"/>
        <end position="545"/>
    </location>
</feature>
<feature type="region of interest" description="Disordered" evidence="1">
    <location>
        <begin position="119"/>
        <end position="163"/>
    </location>
</feature>
<proteinExistence type="predicted"/>
<feature type="compositionally biased region" description="Acidic residues" evidence="1">
    <location>
        <begin position="429"/>
        <end position="445"/>
    </location>
</feature>
<feature type="compositionally biased region" description="Low complexity" evidence="1">
    <location>
        <begin position="643"/>
        <end position="667"/>
    </location>
</feature>
<dbReference type="InterPro" id="IPR006693">
    <property type="entry name" value="AB_hydrolase_lipase"/>
</dbReference>
<evidence type="ECO:0000313" key="5">
    <source>
        <dbReference type="Proteomes" id="UP001244341"/>
    </source>
</evidence>
<evidence type="ECO:0000256" key="2">
    <source>
        <dbReference type="SAM" id="Phobius"/>
    </source>
</evidence>
<feature type="compositionally biased region" description="Low complexity" evidence="1">
    <location>
        <begin position="336"/>
        <end position="349"/>
    </location>
</feature>
<dbReference type="EMBL" id="CP126219">
    <property type="protein sequence ID" value="WIA20649.1"/>
    <property type="molecule type" value="Genomic_DNA"/>
</dbReference>
<keyword evidence="2" id="KW-1133">Transmembrane helix</keyword>
<keyword evidence="2" id="KW-0472">Membrane</keyword>